<dbReference type="Gene3D" id="3.10.180.10">
    <property type="entry name" value="2,3-Dihydroxybiphenyl 1,2-Dioxygenase, domain 1"/>
    <property type="match status" value="1"/>
</dbReference>
<evidence type="ECO:0000313" key="6">
    <source>
        <dbReference type="Proteomes" id="UP000247591"/>
    </source>
</evidence>
<keyword evidence="3" id="KW-0046">Antibiotic resistance</keyword>
<dbReference type="GO" id="GO:0046677">
    <property type="term" value="P:response to antibiotic"/>
    <property type="evidence" value="ECO:0007669"/>
    <property type="project" value="UniProtKB-KW"/>
</dbReference>
<dbReference type="Pfam" id="PF19581">
    <property type="entry name" value="Glyoxalase_7"/>
    <property type="match status" value="1"/>
</dbReference>
<sequence>MGFSIDEAKAAAQTLRNELAAAKLPIGHSRALEIVSRQLGFSDWNTASARLNSRALKTGSAIPILRIQDEALAREFYLDYLGFAVEWEHRFEKNLPIYMRIMRGETVIDLSEHHGDGIPGTALWVPVSSAAEFHSEISGRGHRRVQPGIDTDGPGGPTVEVSDPFGNVLRFGEGQ</sequence>
<dbReference type="Proteomes" id="UP000247591">
    <property type="component" value="Unassembled WGS sequence"/>
</dbReference>
<dbReference type="RefSeq" id="WP_110471857.1">
    <property type="nucleotide sequence ID" value="NZ_QJSP01000016.1"/>
</dbReference>
<keyword evidence="6" id="KW-1185">Reference proteome</keyword>
<dbReference type="Pfam" id="PF20066">
    <property type="entry name" value="Glyoxalase_8"/>
    <property type="match status" value="1"/>
</dbReference>
<evidence type="ECO:0000256" key="2">
    <source>
        <dbReference type="ARBA" id="ARBA00021572"/>
    </source>
</evidence>
<dbReference type="OrthoDB" id="9798201at2"/>
<dbReference type="AlphaFoldDB" id="A0A318RBU0"/>
<dbReference type="InterPro" id="IPR029068">
    <property type="entry name" value="Glyas_Bleomycin-R_OHBP_Dase"/>
</dbReference>
<evidence type="ECO:0000259" key="4">
    <source>
        <dbReference type="PROSITE" id="PS51819"/>
    </source>
</evidence>
<comment type="similarity">
    <text evidence="1">Belongs to the bleomycin resistance protein family.</text>
</comment>
<dbReference type="InterPro" id="IPR045517">
    <property type="entry name" value="Glyoxalase_8"/>
</dbReference>
<dbReference type="InterPro" id="IPR037523">
    <property type="entry name" value="VOC_core"/>
</dbReference>
<dbReference type="PROSITE" id="PS51819">
    <property type="entry name" value="VOC"/>
    <property type="match status" value="1"/>
</dbReference>
<evidence type="ECO:0000256" key="3">
    <source>
        <dbReference type="ARBA" id="ARBA00023251"/>
    </source>
</evidence>
<protein>
    <recommendedName>
        <fullName evidence="2">Bleomycin resistance protein</fullName>
    </recommendedName>
</protein>
<accession>A0A318RBU0</accession>
<evidence type="ECO:0000313" key="5">
    <source>
        <dbReference type="EMBL" id="PYE13473.1"/>
    </source>
</evidence>
<gene>
    <name evidence="5" type="ORF">DFR67_11627</name>
</gene>
<proteinExistence type="inferred from homology"/>
<comment type="caution">
    <text evidence="5">The sequence shown here is derived from an EMBL/GenBank/DDBJ whole genome shotgun (WGS) entry which is preliminary data.</text>
</comment>
<name>A0A318RBU0_WILLI</name>
<dbReference type="SUPFAM" id="SSF54593">
    <property type="entry name" value="Glyoxalase/Bleomycin resistance protein/Dihydroxybiphenyl dioxygenase"/>
    <property type="match status" value="1"/>
</dbReference>
<dbReference type="EMBL" id="QJSP01000016">
    <property type="protein sequence ID" value="PYE13473.1"/>
    <property type="molecule type" value="Genomic_DNA"/>
</dbReference>
<feature type="domain" description="VOC" evidence="4">
    <location>
        <begin position="57"/>
        <end position="174"/>
    </location>
</feature>
<evidence type="ECO:0000256" key="1">
    <source>
        <dbReference type="ARBA" id="ARBA00011051"/>
    </source>
</evidence>
<dbReference type="InterPro" id="IPR000335">
    <property type="entry name" value="Bleomycin-R"/>
</dbReference>
<reference evidence="5 6" key="1">
    <citation type="submission" date="2018-06" db="EMBL/GenBank/DDBJ databases">
        <title>Genomic Encyclopedia of Type Strains, Phase IV (KMG-IV): sequencing the most valuable type-strain genomes for metagenomic binning, comparative biology and taxonomic classification.</title>
        <authorList>
            <person name="Goeker M."/>
        </authorList>
    </citation>
    <scope>NUCLEOTIDE SEQUENCE [LARGE SCALE GENOMIC DNA]</scope>
    <source>
        <strain evidence="5 6">DSM 45521</strain>
    </source>
</reference>
<organism evidence="5 6">
    <name type="scientific">Williamsia limnetica</name>
    <dbReference type="NCBI Taxonomy" id="882452"/>
    <lineage>
        <taxon>Bacteria</taxon>
        <taxon>Bacillati</taxon>
        <taxon>Actinomycetota</taxon>
        <taxon>Actinomycetes</taxon>
        <taxon>Mycobacteriales</taxon>
        <taxon>Nocardiaceae</taxon>
        <taxon>Williamsia</taxon>
    </lineage>
</organism>